<dbReference type="AlphaFoldDB" id="A0A9K3DAG3"/>
<feature type="non-terminal residue" evidence="1">
    <location>
        <position position="1"/>
    </location>
</feature>
<sequence>AGPNQALWMGYPNRVGRVTLECVLVTR</sequence>
<evidence type="ECO:0000313" key="2">
    <source>
        <dbReference type="Proteomes" id="UP000265618"/>
    </source>
</evidence>
<proteinExistence type="predicted"/>
<gene>
    <name evidence="1" type="ORF">KIPB_014420</name>
</gene>
<comment type="caution">
    <text evidence="1">The sequence shown here is derived from an EMBL/GenBank/DDBJ whole genome shotgun (WGS) entry which is preliminary data.</text>
</comment>
<dbReference type="Proteomes" id="UP000265618">
    <property type="component" value="Unassembled WGS sequence"/>
</dbReference>
<protein>
    <submittedName>
        <fullName evidence="1">Uncharacterized protein</fullName>
    </submittedName>
</protein>
<name>A0A9K3DAG3_9EUKA</name>
<evidence type="ECO:0000313" key="1">
    <source>
        <dbReference type="EMBL" id="GIQ91252.1"/>
    </source>
</evidence>
<reference evidence="1 2" key="1">
    <citation type="journal article" date="2018" name="PLoS ONE">
        <title>The draft genome of Kipferlia bialata reveals reductive genome evolution in fornicate parasites.</title>
        <authorList>
            <person name="Tanifuji G."/>
            <person name="Takabayashi S."/>
            <person name="Kume K."/>
            <person name="Takagi M."/>
            <person name="Nakayama T."/>
            <person name="Kamikawa R."/>
            <person name="Inagaki Y."/>
            <person name="Hashimoto T."/>
        </authorList>
    </citation>
    <scope>NUCLEOTIDE SEQUENCE [LARGE SCALE GENOMIC DNA]</scope>
    <source>
        <strain evidence="1">NY0173</strain>
    </source>
</reference>
<dbReference type="EMBL" id="BDIP01007399">
    <property type="protein sequence ID" value="GIQ91252.1"/>
    <property type="molecule type" value="Genomic_DNA"/>
</dbReference>
<keyword evidence="2" id="KW-1185">Reference proteome</keyword>
<organism evidence="1 2">
    <name type="scientific">Kipferlia bialata</name>
    <dbReference type="NCBI Taxonomy" id="797122"/>
    <lineage>
        <taxon>Eukaryota</taxon>
        <taxon>Metamonada</taxon>
        <taxon>Carpediemonas-like organisms</taxon>
        <taxon>Kipferlia</taxon>
    </lineage>
</organism>
<accession>A0A9K3DAG3</accession>